<feature type="compositionally biased region" description="Low complexity" evidence="1">
    <location>
        <begin position="51"/>
        <end position="64"/>
    </location>
</feature>
<organism evidence="2">
    <name type="scientific">Chlamydomonas leiostraca</name>
    <dbReference type="NCBI Taxonomy" id="1034604"/>
    <lineage>
        <taxon>Eukaryota</taxon>
        <taxon>Viridiplantae</taxon>
        <taxon>Chlorophyta</taxon>
        <taxon>core chlorophytes</taxon>
        <taxon>Chlorophyceae</taxon>
        <taxon>CS clade</taxon>
        <taxon>Chlamydomonadales</taxon>
        <taxon>Chlamydomonadaceae</taxon>
        <taxon>Chlamydomonas</taxon>
    </lineage>
</organism>
<gene>
    <name evidence="2" type="ORF">CLEI1391_LOCUS11434</name>
</gene>
<accession>A0A7S0RR97</accession>
<sequence>MEEGQQGQHGQGGHHAASQVVGQHQNPPTARSSHSTATAPSSAKVGDQTCSSSQPASSPSLLTLPPLPPHVTEPPAAGAAAGPSGRTRGPGSGQRAATSGPAATLQALNKYALPSVRSLLARAAAAGCGVQRPAGQASAAPVLRSPSLPHVARRCWF</sequence>
<evidence type="ECO:0000256" key="1">
    <source>
        <dbReference type="SAM" id="MobiDB-lite"/>
    </source>
</evidence>
<feature type="compositionally biased region" description="Low complexity" evidence="1">
    <location>
        <begin position="27"/>
        <end position="43"/>
    </location>
</feature>
<feature type="region of interest" description="Disordered" evidence="1">
    <location>
        <begin position="1"/>
        <end position="101"/>
    </location>
</feature>
<feature type="compositionally biased region" description="Low complexity" evidence="1">
    <location>
        <begin position="74"/>
        <end position="89"/>
    </location>
</feature>
<proteinExistence type="predicted"/>
<protein>
    <submittedName>
        <fullName evidence="2">Uncharacterized protein</fullName>
    </submittedName>
</protein>
<name>A0A7S0RR97_9CHLO</name>
<evidence type="ECO:0000313" key="2">
    <source>
        <dbReference type="EMBL" id="CAD8683828.1"/>
    </source>
</evidence>
<dbReference type="AlphaFoldDB" id="A0A7S0RR97"/>
<dbReference type="EMBL" id="HBFB01020307">
    <property type="protein sequence ID" value="CAD8683828.1"/>
    <property type="molecule type" value="Transcribed_RNA"/>
</dbReference>
<reference evidence="2" key="1">
    <citation type="submission" date="2021-01" db="EMBL/GenBank/DDBJ databases">
        <authorList>
            <person name="Corre E."/>
            <person name="Pelletier E."/>
            <person name="Niang G."/>
            <person name="Scheremetjew M."/>
            <person name="Finn R."/>
            <person name="Kale V."/>
            <person name="Holt S."/>
            <person name="Cochrane G."/>
            <person name="Meng A."/>
            <person name="Brown T."/>
            <person name="Cohen L."/>
        </authorList>
    </citation>
    <scope>NUCLEOTIDE SEQUENCE</scope>
    <source>
        <strain evidence="2">SAG 11-49</strain>
    </source>
</reference>